<evidence type="ECO:0000259" key="2">
    <source>
        <dbReference type="Pfam" id="PF14905"/>
    </source>
</evidence>
<dbReference type="InterPro" id="IPR041700">
    <property type="entry name" value="OMP_b-brl_3"/>
</dbReference>
<feature type="domain" description="Outer membrane protein beta-barrel" evidence="2">
    <location>
        <begin position="311"/>
        <end position="707"/>
    </location>
</feature>
<dbReference type="SUPFAM" id="SSF56935">
    <property type="entry name" value="Porins"/>
    <property type="match status" value="1"/>
</dbReference>
<comment type="caution">
    <text evidence="3">The sequence shown here is derived from an EMBL/GenBank/DDBJ whole genome shotgun (WGS) entry which is preliminary data.</text>
</comment>
<feature type="chain" id="PRO_5047378294" evidence="1">
    <location>
        <begin position="23"/>
        <end position="731"/>
    </location>
</feature>
<evidence type="ECO:0000313" key="3">
    <source>
        <dbReference type="EMBL" id="MEM0577560.1"/>
    </source>
</evidence>
<dbReference type="PANTHER" id="PTHR40980">
    <property type="entry name" value="PLUG DOMAIN-CONTAINING PROTEIN"/>
    <property type="match status" value="1"/>
</dbReference>
<proteinExistence type="predicted"/>
<organism evidence="3 4">
    <name type="scientific">Flavobacterium polysaccharolyticum</name>
    <dbReference type="NCBI Taxonomy" id="3133148"/>
    <lineage>
        <taxon>Bacteria</taxon>
        <taxon>Pseudomonadati</taxon>
        <taxon>Bacteroidota</taxon>
        <taxon>Flavobacteriia</taxon>
        <taxon>Flavobacteriales</taxon>
        <taxon>Flavobacteriaceae</taxon>
        <taxon>Flavobacterium</taxon>
    </lineage>
</organism>
<reference evidence="3 4" key="1">
    <citation type="submission" date="2024-03" db="EMBL/GenBank/DDBJ databases">
        <title>Two novel species of the genus Flavobacterium exhibiting potentially degradation of complex polysaccharides.</title>
        <authorList>
            <person name="Lian X."/>
        </authorList>
    </citation>
    <scope>NUCLEOTIDE SEQUENCE [LARGE SCALE GENOMIC DNA]</scope>
    <source>
        <strain evidence="3 4">N6</strain>
    </source>
</reference>
<keyword evidence="4" id="KW-1185">Reference proteome</keyword>
<keyword evidence="1" id="KW-0732">Signal</keyword>
<evidence type="ECO:0000313" key="4">
    <source>
        <dbReference type="Proteomes" id="UP001468798"/>
    </source>
</evidence>
<dbReference type="Pfam" id="PF14905">
    <property type="entry name" value="OMP_b-brl_3"/>
    <property type="match status" value="1"/>
</dbReference>
<dbReference type="Proteomes" id="UP001468798">
    <property type="component" value="Unassembled WGS sequence"/>
</dbReference>
<dbReference type="EMBL" id="JBCGDP010000013">
    <property type="protein sequence ID" value="MEM0577560.1"/>
    <property type="molecule type" value="Genomic_DNA"/>
</dbReference>
<evidence type="ECO:0000256" key="1">
    <source>
        <dbReference type="SAM" id="SignalP"/>
    </source>
</evidence>
<protein>
    <submittedName>
        <fullName evidence="3">Outer membrane beta-barrel family protein</fullName>
    </submittedName>
</protein>
<feature type="signal peptide" evidence="1">
    <location>
        <begin position="1"/>
        <end position="22"/>
    </location>
</feature>
<dbReference type="RefSeq" id="WP_342692453.1">
    <property type="nucleotide sequence ID" value="NZ_JBCGDP010000013.1"/>
</dbReference>
<sequence length="731" mass="82564">MKRKKLLLLPLVFISMLGNAQAINTITEITNSKNKVEKDTVKIGKKSTVDLDEVKIVSKVPLFRNKSNGTVEVNVANTILATSTSVIEILSKSPNVIVAENGVSVFGKGEAIIYLNGVQITNERLASLSASQIKKIEIISNPSSKYDAEGKAVINVITIANFEEGYKGTVNQYYTVSDFSAPSSTSNVNINYRKKKLSLIGSYGLLLGESREVLNTTRTRPPEIDDFKSKLKTDWEREYKNFSNYTLGGQYDFNEKKNISVEYSGYSNNLGGTTKSENSITSNTMDGFFKSKIYNDVITNNNSISANYNTKIDSLGTSLFIGTQYSLFDSDTNDYIDENNSVNGEESFRNLNNIIGHKIKVFSSQIDYAKVFSNKGELDFGAKYSNVGNKSVSDFYVAKNGNSFVLDKGLSNDFKYQEMISAVYMNYAGEINENTNYGIGIRSEFTKYDLNTIIQKREDYIDFFPSSYINMKLSGKTQIRVSYSSRVTRPRYQALNPTIIYQDAFITIEGNPELKPERTQSFEIATSISKYNFKVGYNYTTDPISGAALEGDNENSYVLKTLNLSTLQSYFASLSVPYSNDWWTSMNTVNVSYDEFTSNDIIFSLKESKPLYYFYSSNQFDIKKVFKIQLLGWYLGEKYDGLFYRKSRSLLTLGVEKNFFNQSLKVKLMANDIFHKDKPEGNYEVGQTFVEYGRTLNTDYYRLILTYDFGKLKKVNYGNTSSGESESGRAR</sequence>
<dbReference type="PANTHER" id="PTHR40980:SF4">
    <property type="entry name" value="TONB-DEPENDENT RECEPTOR-LIKE BETA-BARREL DOMAIN-CONTAINING PROTEIN"/>
    <property type="match status" value="1"/>
</dbReference>
<name>A0ABU9NQF8_9FLAO</name>
<accession>A0ABU9NQF8</accession>
<gene>
    <name evidence="3" type="ORF">WFZ86_13710</name>
</gene>